<dbReference type="Gene3D" id="3.40.50.1000">
    <property type="entry name" value="HAD superfamily/HAD-like"/>
    <property type="match status" value="1"/>
</dbReference>
<evidence type="ECO:0000313" key="1">
    <source>
        <dbReference type="EMBL" id="UKF25261.1"/>
    </source>
</evidence>
<dbReference type="SFLD" id="SFLDS00003">
    <property type="entry name" value="Haloacid_Dehalogenase"/>
    <property type="match status" value="1"/>
</dbReference>
<reference evidence="2" key="1">
    <citation type="submission" date="2024-08" db="EMBL/GenBank/DDBJ databases">
        <title>Description of the novel species Clavibacter lycopersicum isolated from tomato seeds.</title>
        <authorList>
            <person name="Arizala E.D."/>
            <person name="Dobhal S."/>
            <person name="Alvarez A."/>
            <person name="Arif M."/>
        </authorList>
    </citation>
    <scope>NUCLEOTIDE SEQUENCE [LARGE SCALE GENOMIC DNA]</scope>
    <source>
        <strain evidence="2">A6099</strain>
    </source>
</reference>
<dbReference type="SUPFAM" id="SSF56784">
    <property type="entry name" value="HAD-like"/>
    <property type="match status" value="1"/>
</dbReference>
<organism evidence="1 2">
    <name type="scientific">Clavibacter seminis</name>
    <dbReference type="NCBI Taxonomy" id="2860285"/>
    <lineage>
        <taxon>Bacteria</taxon>
        <taxon>Bacillati</taxon>
        <taxon>Actinomycetota</taxon>
        <taxon>Actinomycetes</taxon>
        <taxon>Micrococcales</taxon>
        <taxon>Microbacteriaceae</taxon>
        <taxon>Clavibacter</taxon>
    </lineage>
</organism>
<proteinExistence type="predicted"/>
<dbReference type="EMBL" id="CP083439">
    <property type="protein sequence ID" value="UKF25261.1"/>
    <property type="molecule type" value="Genomic_DNA"/>
</dbReference>
<name>A0ABY3TEH5_9MICO</name>
<evidence type="ECO:0000313" key="2">
    <source>
        <dbReference type="Proteomes" id="UP001649473"/>
    </source>
</evidence>
<dbReference type="NCBIfam" id="TIGR01509">
    <property type="entry name" value="HAD-SF-IA-v3"/>
    <property type="match status" value="1"/>
</dbReference>
<dbReference type="Pfam" id="PF00702">
    <property type="entry name" value="Hydrolase"/>
    <property type="match status" value="1"/>
</dbReference>
<gene>
    <name evidence="1" type="ORF">KYT88_00785</name>
</gene>
<dbReference type="Proteomes" id="UP001649473">
    <property type="component" value="Chromosome"/>
</dbReference>
<accession>A0ABY3TEH5</accession>
<dbReference type="InterPro" id="IPR023198">
    <property type="entry name" value="PGP-like_dom2"/>
</dbReference>
<dbReference type="InterPro" id="IPR023214">
    <property type="entry name" value="HAD_sf"/>
</dbReference>
<dbReference type="InterPro" id="IPR051806">
    <property type="entry name" value="HAD-like_SPP"/>
</dbReference>
<dbReference type="PRINTS" id="PR00413">
    <property type="entry name" value="HADHALOGNASE"/>
</dbReference>
<dbReference type="SFLD" id="SFLDG01129">
    <property type="entry name" value="C1.5:_HAD__Beta-PGM__Phosphata"/>
    <property type="match status" value="1"/>
</dbReference>
<dbReference type="PANTHER" id="PTHR43481:SF4">
    <property type="entry name" value="GLYCEROL-1-PHOSPHATE PHOSPHOHYDROLASE 1-RELATED"/>
    <property type="match status" value="1"/>
</dbReference>
<dbReference type="RefSeq" id="WP_043582957.1">
    <property type="nucleotide sequence ID" value="NZ_CP083439.1"/>
</dbReference>
<dbReference type="GO" id="GO:0016787">
    <property type="term" value="F:hydrolase activity"/>
    <property type="evidence" value="ECO:0007669"/>
    <property type="project" value="UniProtKB-KW"/>
</dbReference>
<dbReference type="InterPro" id="IPR006439">
    <property type="entry name" value="HAD-SF_hydro_IA"/>
</dbReference>
<protein>
    <submittedName>
        <fullName evidence="1">HAD-IA family hydrolase</fullName>
    </submittedName>
</protein>
<keyword evidence="1" id="KW-0378">Hydrolase</keyword>
<sequence>MSSPVTLTARALLLDMDGTLVDSTALVEEIWTMLAVRFGHDPADLLRRIHGVRAADSIARFAPAGSDVPALLAELDRLELDGSPATVEIPGARDLVAALPAGSHALVTSAGRELARARLAGAGVRVPDLLVTAEDVANGKPHPDGYLLAAERLGVDPADAIVYEDAEAGIRAGLAAGMRVVVVGDHASDATVGLPRVHDHRGTTVEVRDGILTLTLGTAD</sequence>
<dbReference type="PANTHER" id="PTHR43481">
    <property type="entry name" value="FRUCTOSE-1-PHOSPHATE PHOSPHATASE"/>
    <property type="match status" value="1"/>
</dbReference>
<dbReference type="InterPro" id="IPR036412">
    <property type="entry name" value="HAD-like_sf"/>
</dbReference>
<dbReference type="Gene3D" id="1.10.150.240">
    <property type="entry name" value="Putative phosphatase, domain 2"/>
    <property type="match status" value="1"/>
</dbReference>
<keyword evidence="2" id="KW-1185">Reference proteome</keyword>